<comment type="caution">
    <text evidence="10">The sequence shown here is derived from an EMBL/GenBank/DDBJ whole genome shotgun (WGS) entry which is preliminary data.</text>
</comment>
<evidence type="ECO:0000256" key="7">
    <source>
        <dbReference type="SAM" id="Phobius"/>
    </source>
</evidence>
<evidence type="ECO:0000313" key="10">
    <source>
        <dbReference type="EMBL" id="PNF40612.1"/>
    </source>
</evidence>
<gene>
    <name evidence="10" type="ORF">B7P43_G05925</name>
</gene>
<dbReference type="InterPro" id="IPR013525">
    <property type="entry name" value="ABC2_TM"/>
</dbReference>
<evidence type="ECO:0000256" key="4">
    <source>
        <dbReference type="ARBA" id="ARBA00022737"/>
    </source>
</evidence>
<accession>A0A2J7RIF7</accession>
<feature type="transmembrane region" description="Helical" evidence="7">
    <location>
        <begin position="352"/>
        <end position="375"/>
    </location>
</feature>
<dbReference type="Pfam" id="PF00005">
    <property type="entry name" value="ABC_tran"/>
    <property type="match status" value="1"/>
</dbReference>
<evidence type="ECO:0000259" key="8">
    <source>
        <dbReference type="Pfam" id="PF00005"/>
    </source>
</evidence>
<dbReference type="Proteomes" id="UP000235965">
    <property type="component" value="Unassembled WGS sequence"/>
</dbReference>
<organism evidence="10 11">
    <name type="scientific">Cryptotermes secundus</name>
    <dbReference type="NCBI Taxonomy" id="105785"/>
    <lineage>
        <taxon>Eukaryota</taxon>
        <taxon>Metazoa</taxon>
        <taxon>Ecdysozoa</taxon>
        <taxon>Arthropoda</taxon>
        <taxon>Hexapoda</taxon>
        <taxon>Insecta</taxon>
        <taxon>Pterygota</taxon>
        <taxon>Neoptera</taxon>
        <taxon>Polyneoptera</taxon>
        <taxon>Dictyoptera</taxon>
        <taxon>Blattodea</taxon>
        <taxon>Blattoidea</taxon>
        <taxon>Termitoidae</taxon>
        <taxon>Kalotermitidae</taxon>
        <taxon>Cryptotermitinae</taxon>
        <taxon>Cryptotermes</taxon>
    </lineage>
</organism>
<keyword evidence="3 7" id="KW-0812">Transmembrane</keyword>
<comment type="subcellular location">
    <subcellularLocation>
        <location evidence="1">Membrane</location>
        <topology evidence="1">Multi-pass membrane protein</topology>
    </subcellularLocation>
</comment>
<proteinExistence type="predicted"/>
<dbReference type="EMBL" id="NEVH01003500">
    <property type="protein sequence ID" value="PNF40612.1"/>
    <property type="molecule type" value="Genomic_DNA"/>
</dbReference>
<dbReference type="GO" id="GO:0016020">
    <property type="term" value="C:membrane"/>
    <property type="evidence" value="ECO:0007669"/>
    <property type="project" value="UniProtKB-SubCell"/>
</dbReference>
<feature type="transmembrane region" description="Helical" evidence="7">
    <location>
        <begin position="30"/>
        <end position="51"/>
    </location>
</feature>
<evidence type="ECO:0000259" key="9">
    <source>
        <dbReference type="Pfam" id="PF12698"/>
    </source>
</evidence>
<dbReference type="SUPFAM" id="SSF52540">
    <property type="entry name" value="P-loop containing nucleoside triphosphate hydrolases"/>
    <property type="match status" value="1"/>
</dbReference>
<evidence type="ECO:0000256" key="5">
    <source>
        <dbReference type="ARBA" id="ARBA00022989"/>
    </source>
</evidence>
<keyword evidence="11" id="KW-1185">Reference proteome</keyword>
<dbReference type="InterPro" id="IPR003439">
    <property type="entry name" value="ABC_transporter-like_ATP-bd"/>
</dbReference>
<feature type="domain" description="ABC-2 type transporter transmembrane" evidence="9">
    <location>
        <begin position="3"/>
        <end position="197"/>
    </location>
</feature>
<dbReference type="GO" id="GO:0140359">
    <property type="term" value="F:ABC-type transporter activity"/>
    <property type="evidence" value="ECO:0007669"/>
    <property type="project" value="InterPro"/>
</dbReference>
<feature type="transmembrane region" description="Helical" evidence="7">
    <location>
        <begin position="99"/>
        <end position="120"/>
    </location>
</feature>
<dbReference type="STRING" id="105785.A0A2J7RIF7"/>
<dbReference type="Pfam" id="PF12698">
    <property type="entry name" value="ABC2_membrane_3"/>
    <property type="match status" value="1"/>
</dbReference>
<dbReference type="PANTHER" id="PTHR19229:SF36">
    <property type="entry name" value="ATP-BINDING CASSETTE SUB-FAMILY A MEMBER 2"/>
    <property type="match status" value="1"/>
</dbReference>
<dbReference type="GO" id="GO:0016887">
    <property type="term" value="F:ATP hydrolysis activity"/>
    <property type="evidence" value="ECO:0007669"/>
    <property type="project" value="InterPro"/>
</dbReference>
<dbReference type="AlphaFoldDB" id="A0A2J7RIF7"/>
<dbReference type="OrthoDB" id="10255969at2759"/>
<dbReference type="InterPro" id="IPR027417">
    <property type="entry name" value="P-loop_NTPase"/>
</dbReference>
<keyword evidence="5 7" id="KW-1133">Transmembrane helix</keyword>
<dbReference type="Gene3D" id="3.40.50.300">
    <property type="entry name" value="P-loop containing nucleotide triphosphate hydrolases"/>
    <property type="match status" value="1"/>
</dbReference>
<keyword evidence="2" id="KW-0813">Transport</keyword>
<evidence type="ECO:0000256" key="3">
    <source>
        <dbReference type="ARBA" id="ARBA00022692"/>
    </source>
</evidence>
<sequence>MLCPSIMKRVVEEKESGVKELMKMMGLKTWMLWFSWMVNALLVNVITVTIITVLLKVPFGDTAILQYSDFFLVWVILLFYCIAGVTFCFAIGSFFSRPTLAMCAGIFLWFISYSATTYPVMNGNTLHVGVKLVSAILPNTAINWAFGLIVSWETRGEGLSWGNFFTPPSGKEGDISMGLIWVMLIVDTVLYSIVTWYIDSVMPGKYGVAKPWHFFIMPSYWCSSKLSSTFSSDDQAENNRTFENPPSNLHVGIKIQNLRKIFHSLGGLNKKVAVDGVTLDIYSGEITTLLGHNGAGKTTTMSVLTGLYSPTSGSVYIDGYDIRENLDKVRESMGLCPQHALLFSDLTVMEHLLFFAIVSIPAFQYSVIQLVHFCLKFRVEH</sequence>
<dbReference type="PANTHER" id="PTHR19229">
    <property type="entry name" value="ATP-BINDING CASSETTE TRANSPORTER SUBFAMILY A ABCA"/>
    <property type="match status" value="1"/>
</dbReference>
<reference evidence="10 11" key="1">
    <citation type="submission" date="2017-12" db="EMBL/GenBank/DDBJ databases">
        <title>Hemimetabolous genomes reveal molecular basis of termite eusociality.</title>
        <authorList>
            <person name="Harrison M.C."/>
            <person name="Jongepier E."/>
            <person name="Robertson H.M."/>
            <person name="Arning N."/>
            <person name="Bitard-Feildel T."/>
            <person name="Chao H."/>
            <person name="Childers C.P."/>
            <person name="Dinh H."/>
            <person name="Doddapaneni H."/>
            <person name="Dugan S."/>
            <person name="Gowin J."/>
            <person name="Greiner C."/>
            <person name="Han Y."/>
            <person name="Hu H."/>
            <person name="Hughes D.S.T."/>
            <person name="Huylmans A.-K."/>
            <person name="Kemena C."/>
            <person name="Kremer L.P.M."/>
            <person name="Lee S.L."/>
            <person name="Lopez-Ezquerra A."/>
            <person name="Mallet L."/>
            <person name="Monroy-Kuhn J.M."/>
            <person name="Moser A."/>
            <person name="Murali S.C."/>
            <person name="Muzny D.M."/>
            <person name="Otani S."/>
            <person name="Piulachs M.-D."/>
            <person name="Poelchau M."/>
            <person name="Qu J."/>
            <person name="Schaub F."/>
            <person name="Wada-Katsumata A."/>
            <person name="Worley K.C."/>
            <person name="Xie Q."/>
            <person name="Ylla G."/>
            <person name="Poulsen M."/>
            <person name="Gibbs R.A."/>
            <person name="Schal C."/>
            <person name="Richards S."/>
            <person name="Belles X."/>
            <person name="Korb J."/>
            <person name="Bornberg-Bauer E."/>
        </authorList>
    </citation>
    <scope>NUCLEOTIDE SEQUENCE [LARGE SCALE GENOMIC DNA]</scope>
    <source>
        <tissue evidence="10">Whole body</tissue>
    </source>
</reference>
<dbReference type="GO" id="GO:0005524">
    <property type="term" value="F:ATP binding"/>
    <property type="evidence" value="ECO:0007669"/>
    <property type="project" value="InterPro"/>
</dbReference>
<evidence type="ECO:0000256" key="6">
    <source>
        <dbReference type="ARBA" id="ARBA00023136"/>
    </source>
</evidence>
<keyword evidence="4" id="KW-0677">Repeat</keyword>
<dbReference type="GO" id="GO:0005319">
    <property type="term" value="F:lipid transporter activity"/>
    <property type="evidence" value="ECO:0007669"/>
    <property type="project" value="TreeGrafter"/>
</dbReference>
<name>A0A2J7RIF7_9NEOP</name>
<feature type="transmembrane region" description="Helical" evidence="7">
    <location>
        <begin position="175"/>
        <end position="198"/>
    </location>
</feature>
<evidence type="ECO:0000313" key="11">
    <source>
        <dbReference type="Proteomes" id="UP000235965"/>
    </source>
</evidence>
<dbReference type="InterPro" id="IPR026082">
    <property type="entry name" value="ABCA"/>
</dbReference>
<feature type="transmembrane region" description="Helical" evidence="7">
    <location>
        <begin position="71"/>
        <end position="92"/>
    </location>
</feature>
<keyword evidence="6 7" id="KW-0472">Membrane</keyword>
<protein>
    <submittedName>
        <fullName evidence="10">Uncharacterized protein</fullName>
    </submittedName>
</protein>
<evidence type="ECO:0000256" key="1">
    <source>
        <dbReference type="ARBA" id="ARBA00004141"/>
    </source>
</evidence>
<evidence type="ECO:0000256" key="2">
    <source>
        <dbReference type="ARBA" id="ARBA00022448"/>
    </source>
</evidence>
<feature type="domain" description="ABC transporter" evidence="8">
    <location>
        <begin position="275"/>
        <end position="351"/>
    </location>
</feature>
<dbReference type="InParanoid" id="A0A2J7RIF7"/>